<dbReference type="Proteomes" id="UP000070617">
    <property type="component" value="Unassembled WGS sequence"/>
</dbReference>
<dbReference type="PANTHER" id="PTHR43479:SF11">
    <property type="entry name" value="ACREF_ENVCD OPERON REPRESSOR-RELATED"/>
    <property type="match status" value="1"/>
</dbReference>
<dbReference type="Pfam" id="PF00440">
    <property type="entry name" value="TetR_N"/>
    <property type="match status" value="1"/>
</dbReference>
<dbReference type="Gene3D" id="1.10.357.10">
    <property type="entry name" value="Tetracycline Repressor, domain 2"/>
    <property type="match status" value="1"/>
</dbReference>
<protein>
    <submittedName>
        <fullName evidence="4">Transcriptional regulator, TetR family</fullName>
    </submittedName>
</protein>
<evidence type="ECO:0000313" key="5">
    <source>
        <dbReference type="Proteomes" id="UP000070617"/>
    </source>
</evidence>
<reference evidence="5" key="1">
    <citation type="submission" date="2016-01" db="EMBL/GenBank/DDBJ databases">
        <authorList>
            <person name="Mitreva M."/>
            <person name="Pepin K.H."/>
            <person name="Mihindukulasuriya K.A."/>
            <person name="Fulton R."/>
            <person name="Fronick C."/>
            <person name="O'Laughlin M."/>
            <person name="Miner T."/>
            <person name="Herter B."/>
            <person name="Rosa B.A."/>
            <person name="Cordes M."/>
            <person name="Tomlinson C."/>
            <person name="Wollam A."/>
            <person name="Palsikar V.B."/>
            <person name="Mardis E.R."/>
            <person name="Wilson R.K."/>
        </authorList>
    </citation>
    <scope>NUCLEOTIDE SEQUENCE [LARGE SCALE GENOMIC DNA]</scope>
    <source>
        <strain evidence="5">CMW8396</strain>
    </source>
</reference>
<dbReference type="EMBL" id="LRPX01000020">
    <property type="protein sequence ID" value="KXA16193.1"/>
    <property type="molecule type" value="Genomic_DNA"/>
</dbReference>
<sequence>MVGRLKMAKAFTEEEKIKIKEKIMETALDLFHDKGTKSLSISELTKRVGIAQGSFYNFWKDKESLILDLMAYRVIQKLDDIEQKIPYSLENPKKFLSDIIYKGSVDLAKKIRKQSMYKDAFKIFLVHDFKEGSRIETLYRDFLDRLAEYWEQNNVVRSVDKKGLANAFIGSFILCCNNEHFNEETFDEVLYIYISGIVSKYIEI</sequence>
<dbReference type="GO" id="GO:0003677">
    <property type="term" value="F:DNA binding"/>
    <property type="evidence" value="ECO:0007669"/>
    <property type="project" value="UniProtKB-UniRule"/>
</dbReference>
<dbReference type="PRINTS" id="PR00455">
    <property type="entry name" value="HTHTETR"/>
</dbReference>
<feature type="DNA-binding region" description="H-T-H motif" evidence="2">
    <location>
        <begin position="40"/>
        <end position="59"/>
    </location>
</feature>
<keyword evidence="1 2" id="KW-0238">DNA-binding</keyword>
<evidence type="ECO:0000259" key="3">
    <source>
        <dbReference type="PROSITE" id="PS50977"/>
    </source>
</evidence>
<evidence type="ECO:0000256" key="2">
    <source>
        <dbReference type="PROSITE-ProRule" id="PRU00335"/>
    </source>
</evidence>
<proteinExistence type="predicted"/>
<dbReference type="PATRIC" id="fig|134605.3.peg.448"/>
<dbReference type="PROSITE" id="PS50977">
    <property type="entry name" value="HTH_TETR_2"/>
    <property type="match status" value="1"/>
</dbReference>
<dbReference type="InterPro" id="IPR050624">
    <property type="entry name" value="HTH-type_Tx_Regulator"/>
</dbReference>
<dbReference type="InterPro" id="IPR001647">
    <property type="entry name" value="HTH_TetR"/>
</dbReference>
<keyword evidence="5" id="KW-1185">Reference proteome</keyword>
<evidence type="ECO:0000313" key="4">
    <source>
        <dbReference type="EMBL" id="KXA16193.1"/>
    </source>
</evidence>
<evidence type="ECO:0000256" key="1">
    <source>
        <dbReference type="ARBA" id="ARBA00023125"/>
    </source>
</evidence>
<accession>A0A133NIS4</accession>
<dbReference type="AlphaFoldDB" id="A0A133NIS4"/>
<comment type="caution">
    <text evidence="4">The sequence shown here is derived from an EMBL/GenBank/DDBJ whole genome shotgun (WGS) entry which is preliminary data.</text>
</comment>
<organism evidence="4 5">
    <name type="scientific">Fusobacterium equinum</name>
    <dbReference type="NCBI Taxonomy" id="134605"/>
    <lineage>
        <taxon>Bacteria</taxon>
        <taxon>Fusobacteriati</taxon>
        <taxon>Fusobacteriota</taxon>
        <taxon>Fusobacteriia</taxon>
        <taxon>Fusobacteriales</taxon>
        <taxon>Fusobacteriaceae</taxon>
        <taxon>Fusobacterium</taxon>
    </lineage>
</organism>
<dbReference type="PANTHER" id="PTHR43479">
    <property type="entry name" value="ACREF/ENVCD OPERON REPRESSOR-RELATED"/>
    <property type="match status" value="1"/>
</dbReference>
<dbReference type="SUPFAM" id="SSF46689">
    <property type="entry name" value="Homeodomain-like"/>
    <property type="match status" value="1"/>
</dbReference>
<gene>
    <name evidence="4" type="ORF">HMPREF3206_00446</name>
</gene>
<dbReference type="InterPro" id="IPR009057">
    <property type="entry name" value="Homeodomain-like_sf"/>
</dbReference>
<dbReference type="STRING" id="134605.HMPREF3206_00446"/>
<feature type="domain" description="HTH tetR-type" evidence="3">
    <location>
        <begin position="17"/>
        <end position="77"/>
    </location>
</feature>
<name>A0A133NIS4_9FUSO</name>